<evidence type="ECO:0000313" key="2">
    <source>
        <dbReference type="Proteomes" id="UP000296455"/>
    </source>
</evidence>
<name>A0A4D5ZC57_9CAUD</name>
<evidence type="ECO:0000313" key="1">
    <source>
        <dbReference type="EMBL" id="QBX06603.1"/>
    </source>
</evidence>
<reference evidence="1 2" key="1">
    <citation type="submission" date="2019-02" db="EMBL/GenBank/DDBJ databases">
        <title>Complete genome sequence of Burkholderia cenocepacia phage BcepSaruman.</title>
        <authorList>
            <person name="Park K."/>
            <person name="Liu M."/>
            <person name="Gill J."/>
        </authorList>
    </citation>
    <scope>NUCLEOTIDE SEQUENCE [LARGE SCALE GENOMIC DNA]</scope>
</reference>
<dbReference type="EMBL" id="MK552140">
    <property type="protein sequence ID" value="QBX06603.1"/>
    <property type="molecule type" value="Genomic_DNA"/>
</dbReference>
<dbReference type="Proteomes" id="UP000296455">
    <property type="component" value="Segment"/>
</dbReference>
<organism evidence="1 2">
    <name type="scientific">Burkholderia phage BcepSaruman</name>
    <dbReference type="NCBI Taxonomy" id="2530032"/>
    <lineage>
        <taxon>Viruses</taxon>
        <taxon>Duplodnaviria</taxon>
        <taxon>Heunggongvirae</taxon>
        <taxon>Uroviricota</taxon>
        <taxon>Caudoviricetes</taxon>
        <taxon>Sarumanvirus</taxon>
        <taxon>Sarumanvirus bcepsaruman</taxon>
    </lineage>
</organism>
<protein>
    <submittedName>
        <fullName evidence="1">Uncharacterized protein</fullName>
    </submittedName>
</protein>
<proteinExistence type="predicted"/>
<accession>A0A4D5ZC57</accession>
<sequence>MADNEIEYRVTEVPRPVPQPGITAYIVPLVHRRFFLCTSVQALVKEFGADHIGIADADWYAIIDRLSEISVLMLIDPDAWVEDRELRLAVNNLVYMKTDTLQLRFEDFISVADESNIVYYLF</sequence>
<keyword evidence="2" id="KW-1185">Reference proteome</keyword>
<gene>
    <name evidence="1" type="ORF">BcepSaruman_190</name>
</gene>